<organism evidence="1 2">
    <name type="scientific">Pycnoporus cinnabarinus</name>
    <name type="common">Cinnabar-red polypore</name>
    <name type="synonym">Trametes cinnabarina</name>
    <dbReference type="NCBI Taxonomy" id="5643"/>
    <lineage>
        <taxon>Eukaryota</taxon>
        <taxon>Fungi</taxon>
        <taxon>Dikarya</taxon>
        <taxon>Basidiomycota</taxon>
        <taxon>Agaricomycotina</taxon>
        <taxon>Agaricomycetes</taxon>
        <taxon>Polyporales</taxon>
        <taxon>Polyporaceae</taxon>
        <taxon>Trametes</taxon>
    </lineage>
</organism>
<protein>
    <submittedName>
        <fullName evidence="1">Uncharacterized protein</fullName>
    </submittedName>
</protein>
<dbReference type="OMA" id="PADEAHY"/>
<comment type="caution">
    <text evidence="1">The sequence shown here is derived from an EMBL/GenBank/DDBJ whole genome shotgun (WGS) entry which is preliminary data.</text>
</comment>
<evidence type="ECO:0000313" key="1">
    <source>
        <dbReference type="EMBL" id="CDO76831.1"/>
    </source>
</evidence>
<accession>A0A060SRS1</accession>
<dbReference type="HOGENOM" id="CLU_671107_0_0_1"/>
<name>A0A060SRS1_PYCCI</name>
<keyword evidence="2" id="KW-1185">Reference proteome</keyword>
<reference evidence="1" key="1">
    <citation type="submission" date="2014-01" db="EMBL/GenBank/DDBJ databases">
        <title>The genome of the white-rot fungus Pycnoporus cinnabarinus: a basidiomycete model with a versatile arsenal for lignocellulosic biomass breakdown.</title>
        <authorList>
            <person name="Levasseur A."/>
            <person name="Lomascolo A."/>
            <person name="Ruiz-Duenas F.J."/>
            <person name="Uzan E."/>
            <person name="Piumi F."/>
            <person name="Kues U."/>
            <person name="Ram A.F.J."/>
            <person name="Murat C."/>
            <person name="Haon M."/>
            <person name="Benoit I."/>
            <person name="Arfi Y."/>
            <person name="Chevret D."/>
            <person name="Drula E."/>
            <person name="Kwon M.J."/>
            <person name="Gouret P."/>
            <person name="Lesage-Meessen L."/>
            <person name="Lombard V."/>
            <person name="Mariette J."/>
            <person name="Noirot C."/>
            <person name="Park J."/>
            <person name="Patyshakuliyeva A."/>
            <person name="Wieneger R.A.B."/>
            <person name="Wosten H.A.B."/>
            <person name="Martin F."/>
            <person name="Coutinho P.M."/>
            <person name="de Vries R."/>
            <person name="Martinez A.T."/>
            <person name="Klopp C."/>
            <person name="Pontarotti P."/>
            <person name="Henrissat B."/>
            <person name="Record E."/>
        </authorList>
    </citation>
    <scope>NUCLEOTIDE SEQUENCE [LARGE SCALE GENOMIC DNA]</scope>
    <source>
        <strain evidence="1">BRFM137</strain>
    </source>
</reference>
<dbReference type="AlphaFoldDB" id="A0A060SRS1"/>
<evidence type="ECO:0000313" key="2">
    <source>
        <dbReference type="Proteomes" id="UP000029665"/>
    </source>
</evidence>
<dbReference type="OrthoDB" id="2753884at2759"/>
<gene>
    <name evidence="1" type="ORF">BN946_scf185033.g28</name>
</gene>
<dbReference type="Proteomes" id="UP000029665">
    <property type="component" value="Unassembled WGS sequence"/>
</dbReference>
<dbReference type="STRING" id="5643.A0A060SRS1"/>
<proteinExistence type="predicted"/>
<dbReference type="EMBL" id="CCBP010000415">
    <property type="protein sequence ID" value="CDO76831.1"/>
    <property type="molecule type" value="Genomic_DNA"/>
</dbReference>
<sequence length="410" mass="47044">MPNLRSLKLRGLLVSLEHVAGLGHLDLDHCLWSLPFRSISHIVPMWLRLWELHLKHSLNCFPGPGQQLTGESAVQSRVLLMLRTLQVEDHNVENIAALIYSLELPFARTVDILYKVPCPAPADEAHYSLRSVFGGLAERNLLAVFKGLPTGMLFGIWFHLHPGTASVTVHNNEYAVRYEDEAHSATLRIATAFDRDWSRALPSALQDLIEFFPRVRISTLVVRGDPYHVSIALWEDIFVKWCRDLETLRLTGNGSWLAAWRALSGRHTLPIEADDQQAHERARALGRLRIKKVYIQHVSRPDDNFPAPPDERVLEEIRAVLSHLSKSGRRLQELRWEVQRSRHLDFDDARRRFMKALSPYVDRLSYEDSESWNDPARLPVIGHGTKVPPSRLDATMLHEELMELRRLLRA</sequence>